<evidence type="ECO:0000256" key="3">
    <source>
        <dbReference type="ARBA" id="ARBA00023136"/>
    </source>
</evidence>
<dbReference type="InterPro" id="IPR013106">
    <property type="entry name" value="Ig_V-set"/>
</dbReference>
<evidence type="ECO:0000256" key="6">
    <source>
        <dbReference type="ARBA" id="ARBA00023319"/>
    </source>
</evidence>
<evidence type="ECO:0000259" key="8">
    <source>
        <dbReference type="PROSITE" id="PS50835"/>
    </source>
</evidence>
<dbReference type="FunFam" id="2.60.40.10:FF:000142">
    <property type="entry name" value="V-set domain-containing T-cell activation inhibitor 1"/>
    <property type="match status" value="1"/>
</dbReference>
<comment type="subcellular location">
    <subcellularLocation>
        <location evidence="1">Membrane</location>
    </subcellularLocation>
</comment>
<reference evidence="9 10" key="1">
    <citation type="submission" date="2019-03" db="EMBL/GenBank/DDBJ databases">
        <title>First draft genome of Liparis tanakae, snailfish: a comprehensive survey of snailfish specific genes.</title>
        <authorList>
            <person name="Kim W."/>
            <person name="Song I."/>
            <person name="Jeong J.-H."/>
            <person name="Kim D."/>
            <person name="Kim S."/>
            <person name="Ryu S."/>
            <person name="Song J.Y."/>
            <person name="Lee S.K."/>
        </authorList>
    </citation>
    <scope>NUCLEOTIDE SEQUENCE [LARGE SCALE GENOMIC DNA]</scope>
    <source>
        <tissue evidence="9">Muscle</tissue>
    </source>
</reference>
<dbReference type="PROSITE" id="PS50835">
    <property type="entry name" value="IG_LIKE"/>
    <property type="match status" value="1"/>
</dbReference>
<keyword evidence="6" id="KW-0393">Immunoglobulin domain</keyword>
<dbReference type="SMART" id="SM00406">
    <property type="entry name" value="IGv"/>
    <property type="match status" value="1"/>
</dbReference>
<keyword evidence="2 7" id="KW-0732">Signal</keyword>
<dbReference type="SMART" id="SM00409">
    <property type="entry name" value="IG"/>
    <property type="match status" value="2"/>
</dbReference>
<dbReference type="InterPro" id="IPR007110">
    <property type="entry name" value="Ig-like_dom"/>
</dbReference>
<dbReference type="GO" id="GO:0005102">
    <property type="term" value="F:signaling receptor binding"/>
    <property type="evidence" value="ECO:0007669"/>
    <property type="project" value="TreeGrafter"/>
</dbReference>
<gene>
    <name evidence="9" type="primary">BTN1A1</name>
    <name evidence="9" type="ORF">EYF80_057754</name>
</gene>
<keyword evidence="10" id="KW-1185">Reference proteome</keyword>
<evidence type="ECO:0000313" key="10">
    <source>
        <dbReference type="Proteomes" id="UP000314294"/>
    </source>
</evidence>
<dbReference type="InterPro" id="IPR003599">
    <property type="entry name" value="Ig_sub"/>
</dbReference>
<dbReference type="Proteomes" id="UP000314294">
    <property type="component" value="Unassembled WGS sequence"/>
</dbReference>
<evidence type="ECO:0000256" key="1">
    <source>
        <dbReference type="ARBA" id="ARBA00004370"/>
    </source>
</evidence>
<evidence type="ECO:0000256" key="4">
    <source>
        <dbReference type="ARBA" id="ARBA00023157"/>
    </source>
</evidence>
<dbReference type="Pfam" id="PF07686">
    <property type="entry name" value="V-set"/>
    <property type="match status" value="1"/>
</dbReference>
<dbReference type="Pfam" id="PF22705">
    <property type="entry name" value="C2-set_3"/>
    <property type="match status" value="1"/>
</dbReference>
<sequence>MTPRLLLVAALLGCCPGSASHLRDASVHGPPETVLALAGGYVTLPCSVSIKASDDFPTVEWSKEGLQPNVVFLYRNGCETPEMKNPAFRYRTSLIVKELNNGNLSLRISNVQLSDAGSYRCMRLWRTAPREITTVELVVGAVSEPKLSVRPTKGGGVTLQCSAHCWLPEPEVSFLDEHGNDVGGDEPKRDKEARGCFSVRRRATLRDAGERVTCRVHQGDINQTREVEVLLPGNCSFVSPSEE</sequence>
<dbReference type="GO" id="GO:0009897">
    <property type="term" value="C:external side of plasma membrane"/>
    <property type="evidence" value="ECO:0007669"/>
    <property type="project" value="TreeGrafter"/>
</dbReference>
<keyword evidence="4" id="KW-1015">Disulfide bond</keyword>
<dbReference type="SUPFAM" id="SSF48726">
    <property type="entry name" value="Immunoglobulin"/>
    <property type="match status" value="1"/>
</dbReference>
<organism evidence="9 10">
    <name type="scientific">Liparis tanakae</name>
    <name type="common">Tanaka's snailfish</name>
    <dbReference type="NCBI Taxonomy" id="230148"/>
    <lineage>
        <taxon>Eukaryota</taxon>
        <taxon>Metazoa</taxon>
        <taxon>Chordata</taxon>
        <taxon>Craniata</taxon>
        <taxon>Vertebrata</taxon>
        <taxon>Euteleostomi</taxon>
        <taxon>Actinopterygii</taxon>
        <taxon>Neopterygii</taxon>
        <taxon>Teleostei</taxon>
        <taxon>Neoteleostei</taxon>
        <taxon>Acanthomorphata</taxon>
        <taxon>Eupercaria</taxon>
        <taxon>Perciformes</taxon>
        <taxon>Cottioidei</taxon>
        <taxon>Cottales</taxon>
        <taxon>Liparidae</taxon>
        <taxon>Liparis</taxon>
    </lineage>
</organism>
<dbReference type="PANTHER" id="PTHR24100:SF151">
    <property type="entry name" value="ICOS LIGAND"/>
    <property type="match status" value="1"/>
</dbReference>
<dbReference type="OrthoDB" id="10055806at2759"/>
<dbReference type="GO" id="GO:0050852">
    <property type="term" value="P:T cell receptor signaling pathway"/>
    <property type="evidence" value="ECO:0007669"/>
    <property type="project" value="TreeGrafter"/>
</dbReference>
<keyword evidence="5" id="KW-0325">Glycoprotein</keyword>
<accession>A0A4Z2ET34</accession>
<feature type="domain" description="Ig-like" evidence="8">
    <location>
        <begin position="3"/>
        <end position="133"/>
    </location>
</feature>
<dbReference type="PANTHER" id="PTHR24100">
    <property type="entry name" value="BUTYROPHILIN"/>
    <property type="match status" value="1"/>
</dbReference>
<dbReference type="InterPro" id="IPR036179">
    <property type="entry name" value="Ig-like_dom_sf"/>
</dbReference>
<dbReference type="GO" id="GO:0050863">
    <property type="term" value="P:regulation of T cell activation"/>
    <property type="evidence" value="ECO:0007669"/>
    <property type="project" value="UniProtKB-ARBA"/>
</dbReference>
<name>A0A4Z2ET34_9TELE</name>
<evidence type="ECO:0000256" key="7">
    <source>
        <dbReference type="SAM" id="SignalP"/>
    </source>
</evidence>
<dbReference type="Gene3D" id="2.60.40.10">
    <property type="entry name" value="Immunoglobulins"/>
    <property type="match status" value="2"/>
</dbReference>
<dbReference type="GO" id="GO:0001817">
    <property type="term" value="P:regulation of cytokine production"/>
    <property type="evidence" value="ECO:0007669"/>
    <property type="project" value="TreeGrafter"/>
</dbReference>
<comment type="caution">
    <text evidence="9">The sequence shown here is derived from an EMBL/GenBank/DDBJ whole genome shotgun (WGS) entry which is preliminary data.</text>
</comment>
<evidence type="ECO:0000256" key="2">
    <source>
        <dbReference type="ARBA" id="ARBA00022729"/>
    </source>
</evidence>
<dbReference type="GO" id="GO:1903037">
    <property type="term" value="P:regulation of leukocyte cell-cell adhesion"/>
    <property type="evidence" value="ECO:0007669"/>
    <property type="project" value="UniProtKB-ARBA"/>
</dbReference>
<dbReference type="EMBL" id="SRLO01002934">
    <property type="protein sequence ID" value="TNN32087.1"/>
    <property type="molecule type" value="Genomic_DNA"/>
</dbReference>
<evidence type="ECO:0000313" key="9">
    <source>
        <dbReference type="EMBL" id="TNN32087.1"/>
    </source>
</evidence>
<keyword evidence="3" id="KW-0472">Membrane</keyword>
<dbReference type="InterPro" id="IPR053896">
    <property type="entry name" value="BTN3A2-like_Ig-C"/>
</dbReference>
<protein>
    <submittedName>
        <fullName evidence="9">Butyrophilin subfamily 1 member A1</fullName>
    </submittedName>
</protein>
<dbReference type="AlphaFoldDB" id="A0A4Z2ET34"/>
<feature type="signal peptide" evidence="7">
    <location>
        <begin position="1"/>
        <end position="21"/>
    </location>
</feature>
<feature type="chain" id="PRO_5021243795" evidence="7">
    <location>
        <begin position="22"/>
        <end position="243"/>
    </location>
</feature>
<proteinExistence type="predicted"/>
<dbReference type="InterPro" id="IPR050504">
    <property type="entry name" value="IgSF_BTN/MOG"/>
</dbReference>
<evidence type="ECO:0000256" key="5">
    <source>
        <dbReference type="ARBA" id="ARBA00023180"/>
    </source>
</evidence>
<dbReference type="InterPro" id="IPR013783">
    <property type="entry name" value="Ig-like_fold"/>
</dbReference>